<reference evidence="2 3" key="1">
    <citation type="submission" date="2016-10" db="EMBL/GenBank/DDBJ databases">
        <authorList>
            <person name="Varghese N."/>
            <person name="Submissions S."/>
        </authorList>
    </citation>
    <scope>NUCLEOTIDE SEQUENCE [LARGE SCALE GENOMIC DNA]</scope>
    <source>
        <strain evidence="2 3">DSM 16392</strain>
    </source>
</reference>
<dbReference type="RefSeq" id="WP_093522800.1">
    <property type="nucleotide sequence ID" value="NZ_FOSK01000013.1"/>
</dbReference>
<sequence>MSGWIRMERALYEHEALKGPLEWGCWGWLIANAAWRRKAVDRAGCKIDLEEGQLCFSLRFLAEKWGVTKDKTKRLLDKWQKWNLITIESATGGSVITICNYSKYQLVESESATASRHEVRQERDSNPTESATKKNNITNKQGNKKPASTGVDTFLENIQSAELFPADVTSKKRKSQSASRIAEDWALSEKGWEFALGKGLSPDQIEWQAQLFLNYWIQSSSKTAVKRDWDAAWRTWAMRAVERIIQSNETQPDTTRTAVSNMLSKGFLDE</sequence>
<name>A0A1I4E3S9_9HYPH</name>
<gene>
    <name evidence="2" type="ORF">SAMN04488518_113146</name>
</gene>
<accession>A0A1I4E3S9</accession>
<protein>
    <recommendedName>
        <fullName evidence="4">Phage replication protein O</fullName>
    </recommendedName>
</protein>
<keyword evidence="3" id="KW-1185">Reference proteome</keyword>
<comment type="caution">
    <text evidence="2">The sequence shown here is derived from an EMBL/GenBank/DDBJ whole genome shotgun (WGS) entry which is preliminary data.</text>
</comment>
<evidence type="ECO:0000256" key="1">
    <source>
        <dbReference type="SAM" id="MobiDB-lite"/>
    </source>
</evidence>
<organism evidence="2 3">
    <name type="scientific">Pseudovibrio ascidiaceicola</name>
    <dbReference type="NCBI Taxonomy" id="285279"/>
    <lineage>
        <taxon>Bacteria</taxon>
        <taxon>Pseudomonadati</taxon>
        <taxon>Pseudomonadota</taxon>
        <taxon>Alphaproteobacteria</taxon>
        <taxon>Hyphomicrobiales</taxon>
        <taxon>Stappiaceae</taxon>
        <taxon>Pseudovibrio</taxon>
    </lineage>
</organism>
<dbReference type="EMBL" id="FOSK01000013">
    <property type="protein sequence ID" value="SFK99809.1"/>
    <property type="molecule type" value="Genomic_DNA"/>
</dbReference>
<dbReference type="Proteomes" id="UP000199598">
    <property type="component" value="Unassembled WGS sequence"/>
</dbReference>
<evidence type="ECO:0008006" key="4">
    <source>
        <dbReference type="Google" id="ProtNLM"/>
    </source>
</evidence>
<evidence type="ECO:0000313" key="3">
    <source>
        <dbReference type="Proteomes" id="UP000199598"/>
    </source>
</evidence>
<feature type="region of interest" description="Disordered" evidence="1">
    <location>
        <begin position="114"/>
        <end position="150"/>
    </location>
</feature>
<feature type="compositionally biased region" description="Basic and acidic residues" evidence="1">
    <location>
        <begin position="115"/>
        <end position="126"/>
    </location>
</feature>
<proteinExistence type="predicted"/>
<feature type="compositionally biased region" description="Polar residues" evidence="1">
    <location>
        <begin position="127"/>
        <end position="141"/>
    </location>
</feature>
<evidence type="ECO:0000313" key="2">
    <source>
        <dbReference type="EMBL" id="SFK99809.1"/>
    </source>
</evidence>